<sequence>MSMIVTLKQWAAWAPTVETESEWIKWISAPTMLPKNGSPKLPYVPTIRRRRLSDLGRMVMQVIFNFKDTTDLSSVNSVLASHHGELKTTLELTELLINGDLFSPQKFSHSVHNTASGLFSIEVRNRQPSTALSGGEASFCYGFLEALTMQHRYPEQNTLLVVADESVPACFAPYGRSPEFPYATAFLFDSDLGQEGYRLKLTFTSNTKEVQPMKFPQALMFVRWLLSEDKMVSFLHKRLYWTWEKLSV</sequence>
<organism evidence="2">
    <name type="scientific">marine metagenome</name>
    <dbReference type="NCBI Taxonomy" id="408172"/>
    <lineage>
        <taxon>unclassified sequences</taxon>
        <taxon>metagenomes</taxon>
        <taxon>ecological metagenomes</taxon>
    </lineage>
</organism>
<feature type="domain" description="Beta-ketoacyl synthase-like N-terminal" evidence="1">
    <location>
        <begin position="23"/>
        <end position="244"/>
    </location>
</feature>
<dbReference type="Pfam" id="PF13723">
    <property type="entry name" value="Ketoacyl-synt_2"/>
    <property type="match status" value="1"/>
</dbReference>
<name>A0A381WBL9_9ZZZZ</name>
<protein>
    <recommendedName>
        <fullName evidence="1">Beta-ketoacyl synthase-like N-terminal domain-containing protein</fullName>
    </recommendedName>
</protein>
<dbReference type="EMBL" id="UINC01011295">
    <property type="protein sequence ID" value="SVA49905.1"/>
    <property type="molecule type" value="Genomic_DNA"/>
</dbReference>
<dbReference type="AlphaFoldDB" id="A0A381WBL9"/>
<dbReference type="InterPro" id="IPR014030">
    <property type="entry name" value="Ketoacyl_synth_N"/>
</dbReference>
<gene>
    <name evidence="2" type="ORF">METZ01_LOCUS102759</name>
</gene>
<reference evidence="2" key="1">
    <citation type="submission" date="2018-05" db="EMBL/GenBank/DDBJ databases">
        <authorList>
            <person name="Lanie J.A."/>
            <person name="Ng W.-L."/>
            <person name="Kazmierczak K.M."/>
            <person name="Andrzejewski T.M."/>
            <person name="Davidsen T.M."/>
            <person name="Wayne K.J."/>
            <person name="Tettelin H."/>
            <person name="Glass J.I."/>
            <person name="Rusch D."/>
            <person name="Podicherti R."/>
            <person name="Tsui H.-C.T."/>
            <person name="Winkler M.E."/>
        </authorList>
    </citation>
    <scope>NUCLEOTIDE SEQUENCE</scope>
</reference>
<evidence type="ECO:0000259" key="1">
    <source>
        <dbReference type="Pfam" id="PF13723"/>
    </source>
</evidence>
<proteinExistence type="predicted"/>
<evidence type="ECO:0000313" key="2">
    <source>
        <dbReference type="EMBL" id="SVA49905.1"/>
    </source>
</evidence>
<accession>A0A381WBL9</accession>